<dbReference type="NCBIfam" id="NF003260">
    <property type="entry name" value="PRK04223.1"/>
    <property type="match status" value="1"/>
</dbReference>
<dbReference type="InterPro" id="IPR036394">
    <property type="entry name" value="Ribosomal_uL22_sf"/>
</dbReference>
<evidence type="ECO:0000256" key="5">
    <source>
        <dbReference type="RuleBase" id="RU004005"/>
    </source>
</evidence>
<evidence type="ECO:0000256" key="4">
    <source>
        <dbReference type="HAMAP-Rule" id="MF_01331"/>
    </source>
</evidence>
<evidence type="ECO:0000313" key="7">
    <source>
        <dbReference type="EMBL" id="AKQ01200.1"/>
    </source>
</evidence>
<dbReference type="PANTHER" id="PTHR11593:SF10">
    <property type="entry name" value="60S RIBOSOMAL PROTEIN L17"/>
    <property type="match status" value="1"/>
</dbReference>
<comment type="function">
    <text evidence="4">The globular domain of the protein is located near the polypeptide exit tunnel on the outside of the subunit, while an extended beta-hairpin is found that lines the wall of the exit tunnel in the center of the 70S ribosome.</text>
</comment>
<sequence>MHMKLNYSIEPVPEKTSKAMGKELHISKKHAHEIASAIKGMKLNIARSFLEDVVLLKRAVPYKRYTKSVPHRKGMCTGRYPQKAAKEFLRVLKNAESNAAYKGLDSENLKITHIATKKGHSFRGSFPRAQGRATPKMHETVSVEMIVEAQ</sequence>
<reference evidence="7" key="1">
    <citation type="journal article" date="2015" name="ISME J.">
        <title>Aquifer environment selects for microbial species cohorts in sediment and groundwater.</title>
        <authorList>
            <person name="Hug L.A."/>
            <person name="Thomas B.C."/>
            <person name="Brown C.T."/>
            <person name="Frischkorn K.R."/>
            <person name="Williams K.H."/>
            <person name="Tringe S.G."/>
            <person name="Banfield J.F."/>
        </authorList>
    </citation>
    <scope>NUCLEOTIDE SEQUENCE</scope>
</reference>
<dbReference type="GO" id="GO:0002181">
    <property type="term" value="P:cytoplasmic translation"/>
    <property type="evidence" value="ECO:0007669"/>
    <property type="project" value="TreeGrafter"/>
</dbReference>
<name>A0A0H4T3A8_9EURY</name>
<dbReference type="InterPro" id="IPR057265">
    <property type="entry name" value="Ribosomal_uL22_arc-type"/>
</dbReference>
<proteinExistence type="inferred from homology"/>
<dbReference type="EMBL" id="KT006955">
    <property type="protein sequence ID" value="AKQ01200.1"/>
    <property type="molecule type" value="Genomic_DNA"/>
</dbReference>
<evidence type="ECO:0000256" key="1">
    <source>
        <dbReference type="ARBA" id="ARBA00009451"/>
    </source>
</evidence>
<comment type="similarity">
    <text evidence="1 4 5">Belongs to the universal ribosomal protein uL22 family.</text>
</comment>
<dbReference type="Gene3D" id="3.90.470.10">
    <property type="entry name" value="Ribosomal protein L22/L17"/>
    <property type="match status" value="1"/>
</dbReference>
<comment type="subunit">
    <text evidence="4 6">Part of the 50S ribosomal subunit.</text>
</comment>
<keyword evidence="2 4" id="KW-0689">Ribosomal protein</keyword>
<dbReference type="HAMAP" id="MF_01331_A">
    <property type="entry name" value="Ribosomal_uL22_A"/>
    <property type="match status" value="1"/>
</dbReference>
<dbReference type="NCBIfam" id="TIGR01038">
    <property type="entry name" value="uL22_arch_euk"/>
    <property type="match status" value="1"/>
</dbReference>
<protein>
    <recommendedName>
        <fullName evidence="4">Large ribosomal subunit protein uL22</fullName>
    </recommendedName>
</protein>
<keyword evidence="4 6" id="KW-0694">RNA-binding</keyword>
<accession>A0A0H4T3A8</accession>
<dbReference type="Pfam" id="PF00237">
    <property type="entry name" value="Ribosomal_L22"/>
    <property type="match status" value="1"/>
</dbReference>
<dbReference type="InterPro" id="IPR005721">
    <property type="entry name" value="Ribosomal_uL22_euk/arc"/>
</dbReference>
<dbReference type="PANTHER" id="PTHR11593">
    <property type="entry name" value="60S RIBOSOMAL PROTEIN L17"/>
    <property type="match status" value="1"/>
</dbReference>
<dbReference type="InterPro" id="IPR001063">
    <property type="entry name" value="Ribosomal_uL22"/>
</dbReference>
<keyword evidence="4 6" id="KW-0699">rRNA-binding</keyword>
<dbReference type="GO" id="GO:0003735">
    <property type="term" value="F:structural constituent of ribosome"/>
    <property type="evidence" value="ECO:0007669"/>
    <property type="project" value="UniProtKB-UniRule"/>
</dbReference>
<evidence type="ECO:0000256" key="2">
    <source>
        <dbReference type="ARBA" id="ARBA00022980"/>
    </source>
</evidence>
<dbReference type="GO" id="GO:0019843">
    <property type="term" value="F:rRNA binding"/>
    <property type="evidence" value="ECO:0007669"/>
    <property type="project" value="UniProtKB-UniRule"/>
</dbReference>
<evidence type="ECO:0000256" key="3">
    <source>
        <dbReference type="ARBA" id="ARBA00023274"/>
    </source>
</evidence>
<keyword evidence="3 4" id="KW-0687">Ribonucleoprotein</keyword>
<evidence type="ECO:0000256" key="6">
    <source>
        <dbReference type="RuleBase" id="RU004007"/>
    </source>
</evidence>
<dbReference type="CDD" id="cd00336">
    <property type="entry name" value="Ribosomal_L22"/>
    <property type="match status" value="1"/>
</dbReference>
<comment type="function">
    <text evidence="4 6">This protein binds specifically to 23S rRNA. It makes multiple contacts with different domains of the 23S rRNA in the assembled 50S subunit and ribosome.</text>
</comment>
<dbReference type="GO" id="GO:0022625">
    <property type="term" value="C:cytosolic large ribosomal subunit"/>
    <property type="evidence" value="ECO:0007669"/>
    <property type="project" value="UniProtKB-UniRule"/>
</dbReference>
<dbReference type="AlphaFoldDB" id="A0A0H4T3A8"/>
<gene>
    <name evidence="4" type="primary">rpl22</name>
</gene>
<dbReference type="SUPFAM" id="SSF54843">
    <property type="entry name" value="Ribosomal protein L22"/>
    <property type="match status" value="1"/>
</dbReference>
<organism evidence="7">
    <name type="scientific">uncultured euryarchaeote Rifle_16ft_4_minimus_1523</name>
    <dbReference type="NCBI Taxonomy" id="1665189"/>
    <lineage>
        <taxon>Archaea</taxon>
        <taxon>Methanobacteriati</taxon>
        <taxon>Methanobacteriota</taxon>
        <taxon>environmental samples</taxon>
    </lineage>
</organism>